<organism evidence="2">
    <name type="scientific">Arundo donax</name>
    <name type="common">Giant reed</name>
    <name type="synonym">Donax arundinaceus</name>
    <dbReference type="NCBI Taxonomy" id="35708"/>
    <lineage>
        <taxon>Eukaryota</taxon>
        <taxon>Viridiplantae</taxon>
        <taxon>Streptophyta</taxon>
        <taxon>Embryophyta</taxon>
        <taxon>Tracheophyta</taxon>
        <taxon>Spermatophyta</taxon>
        <taxon>Magnoliopsida</taxon>
        <taxon>Liliopsida</taxon>
        <taxon>Poales</taxon>
        <taxon>Poaceae</taxon>
        <taxon>PACMAD clade</taxon>
        <taxon>Arundinoideae</taxon>
        <taxon>Arundineae</taxon>
        <taxon>Arundo</taxon>
    </lineage>
</organism>
<feature type="region of interest" description="Disordered" evidence="1">
    <location>
        <begin position="105"/>
        <end position="127"/>
    </location>
</feature>
<feature type="compositionally biased region" description="Polar residues" evidence="1">
    <location>
        <begin position="57"/>
        <end position="68"/>
    </location>
</feature>
<reference evidence="2" key="2">
    <citation type="journal article" date="2015" name="Data Brief">
        <title>Shoot transcriptome of the giant reed, Arundo donax.</title>
        <authorList>
            <person name="Barrero R.A."/>
            <person name="Guerrero F.D."/>
            <person name="Moolhuijzen P."/>
            <person name="Goolsby J.A."/>
            <person name="Tidwell J."/>
            <person name="Bellgard S.E."/>
            <person name="Bellgard M.I."/>
        </authorList>
    </citation>
    <scope>NUCLEOTIDE SEQUENCE</scope>
    <source>
        <tissue evidence="2">Shoot tissue taken approximately 20 cm above the soil surface</tissue>
    </source>
</reference>
<feature type="region of interest" description="Disordered" evidence="1">
    <location>
        <begin position="1"/>
        <end position="76"/>
    </location>
</feature>
<sequence length="176" mass="18955">MRVCETSSCSASGTSARSVPTKSTSISSGTPSRRRRRSESSSQEKTQPRPSARRRATTGSWLATTMRRSPTADEGTSEATLLVAAISSSSSSSSDSVPGTVITRGIRFIPNDPDRRLPPPDGPSAAKLPAARSRRLVYDLDIMAETGRFHRNPNRLIRETGGFNQPNPRRVCGALI</sequence>
<protein>
    <submittedName>
        <fullName evidence="2">Uncharacterized protein</fullName>
    </submittedName>
</protein>
<evidence type="ECO:0000256" key="1">
    <source>
        <dbReference type="SAM" id="MobiDB-lite"/>
    </source>
</evidence>
<reference evidence="2" key="1">
    <citation type="submission" date="2014-09" db="EMBL/GenBank/DDBJ databases">
        <authorList>
            <person name="Magalhaes I.L.F."/>
            <person name="Oliveira U."/>
            <person name="Santos F.R."/>
            <person name="Vidigal T.H.D.A."/>
            <person name="Brescovit A.D."/>
            <person name="Santos A.J."/>
        </authorList>
    </citation>
    <scope>NUCLEOTIDE SEQUENCE</scope>
    <source>
        <tissue evidence="2">Shoot tissue taken approximately 20 cm above the soil surface</tissue>
    </source>
</reference>
<dbReference type="EMBL" id="GBRH01216531">
    <property type="protein sequence ID" value="JAD81364.1"/>
    <property type="molecule type" value="Transcribed_RNA"/>
</dbReference>
<name>A0A0A9CYE4_ARUDO</name>
<feature type="compositionally biased region" description="Low complexity" evidence="1">
    <location>
        <begin position="1"/>
        <end position="31"/>
    </location>
</feature>
<evidence type="ECO:0000313" key="2">
    <source>
        <dbReference type="EMBL" id="JAD81364.1"/>
    </source>
</evidence>
<dbReference type="AlphaFoldDB" id="A0A0A9CYE4"/>
<accession>A0A0A9CYE4</accession>
<proteinExistence type="predicted"/>